<dbReference type="EMBL" id="JACHBG010000016">
    <property type="protein sequence ID" value="MBB6487823.1"/>
    <property type="molecule type" value="Genomic_DNA"/>
</dbReference>
<gene>
    <name evidence="3" type="ORF">GGD46_005133</name>
</gene>
<sequence length="370" mass="40273">MKSLKIRIIGGSLGGLFAGILLQRDGHDVKIYERSSSGLAGRGAGLVGQRELFQILRMIGCEHVARIGVVAKERIYFNKDGGVAELLATPQTQISWDVLYATVLSHLAPNSYLTGHPVDQLIETAQGVRLTFADGNTEDADLVIGADGLGSVVRSLLNEQSRNEYAGYVAWRGLIPEAALPTEASILLDRFAFYVARGIHVLGYLVPGQQGELETGKRRYNWVWYRPVLQRDLRALFTGAEGRVYEHSLPRGELADERLQALRRDAVSALPPQFALAVETEPQPSIQGIFDYEAEHMVSSRLALLGDSAFVVRPHTAMGVSKAAGDAIALRDALSGSDDLAEALAQYQRQRLPVGREIAAYGRRLGASAL</sequence>
<dbReference type="SUPFAM" id="SSF51905">
    <property type="entry name" value="FAD/NAD(P)-binding domain"/>
    <property type="match status" value="1"/>
</dbReference>
<accession>A0A7X0MG90</accession>
<dbReference type="InterPro" id="IPR054707">
    <property type="entry name" value="DhpH_subs-bd"/>
</dbReference>
<name>A0A7X0MG90_9HYPH</name>
<feature type="domain" description="FAD-binding" evidence="1">
    <location>
        <begin position="6"/>
        <end position="164"/>
    </location>
</feature>
<dbReference type="Proteomes" id="UP000565576">
    <property type="component" value="Unassembled WGS sequence"/>
</dbReference>
<dbReference type="PRINTS" id="PR00420">
    <property type="entry name" value="RNGMNOXGNASE"/>
</dbReference>
<protein>
    <submittedName>
        <fullName evidence="3">2-polyprenyl-6-methoxyphenol hydroxylase-like FAD-dependent oxidoreductase</fullName>
    </submittedName>
</protein>
<dbReference type="InterPro" id="IPR053212">
    <property type="entry name" value="DHP_3-monooxygenase"/>
</dbReference>
<dbReference type="PANTHER" id="PTHR47469">
    <property type="entry name" value="MONOOXYGENASE-LIKE"/>
    <property type="match status" value="1"/>
</dbReference>
<dbReference type="NCBIfam" id="NF005566">
    <property type="entry name" value="PRK07236.1"/>
    <property type="match status" value="1"/>
</dbReference>
<dbReference type="Pfam" id="PF01494">
    <property type="entry name" value="FAD_binding_3"/>
    <property type="match status" value="1"/>
</dbReference>
<dbReference type="Pfam" id="PF22607">
    <property type="entry name" value="FAD_binding-like"/>
    <property type="match status" value="1"/>
</dbReference>
<dbReference type="AlphaFoldDB" id="A0A7X0MG90"/>
<evidence type="ECO:0000259" key="2">
    <source>
        <dbReference type="Pfam" id="PF22607"/>
    </source>
</evidence>
<dbReference type="GO" id="GO:0071949">
    <property type="term" value="F:FAD binding"/>
    <property type="evidence" value="ECO:0007669"/>
    <property type="project" value="InterPro"/>
</dbReference>
<evidence type="ECO:0000313" key="3">
    <source>
        <dbReference type="EMBL" id="MBB6487823.1"/>
    </source>
</evidence>
<dbReference type="RefSeq" id="WP_184709027.1">
    <property type="nucleotide sequence ID" value="NZ_JACHBG010000016.1"/>
</dbReference>
<dbReference type="PANTHER" id="PTHR47469:SF2">
    <property type="entry name" value="OS06G0597600 PROTEIN"/>
    <property type="match status" value="1"/>
</dbReference>
<dbReference type="InterPro" id="IPR002938">
    <property type="entry name" value="FAD-bd"/>
</dbReference>
<organism evidence="3 4">
    <name type="scientific">Rhizobium lusitanum</name>
    <dbReference type="NCBI Taxonomy" id="293958"/>
    <lineage>
        <taxon>Bacteria</taxon>
        <taxon>Pseudomonadati</taxon>
        <taxon>Pseudomonadota</taxon>
        <taxon>Alphaproteobacteria</taxon>
        <taxon>Hyphomicrobiales</taxon>
        <taxon>Rhizobiaceae</taxon>
        <taxon>Rhizobium/Agrobacterium group</taxon>
        <taxon>Rhizobium</taxon>
    </lineage>
</organism>
<feature type="domain" description="2,6-dihydroxypyridine 3-monooxygenase substrate binding" evidence="2">
    <location>
        <begin position="165"/>
        <end position="291"/>
    </location>
</feature>
<dbReference type="Gene3D" id="3.50.50.60">
    <property type="entry name" value="FAD/NAD(P)-binding domain"/>
    <property type="match status" value="2"/>
</dbReference>
<evidence type="ECO:0000313" key="4">
    <source>
        <dbReference type="Proteomes" id="UP000565576"/>
    </source>
</evidence>
<dbReference type="SUPFAM" id="SSF54373">
    <property type="entry name" value="FAD-linked reductases, C-terminal domain"/>
    <property type="match status" value="1"/>
</dbReference>
<proteinExistence type="predicted"/>
<comment type="caution">
    <text evidence="3">The sequence shown here is derived from an EMBL/GenBank/DDBJ whole genome shotgun (WGS) entry which is preliminary data.</text>
</comment>
<reference evidence="3 4" key="1">
    <citation type="submission" date="2020-08" db="EMBL/GenBank/DDBJ databases">
        <title>Genomic Encyclopedia of Type Strains, Phase IV (KMG-V): Genome sequencing to study the core and pangenomes of soil and plant-associated prokaryotes.</title>
        <authorList>
            <person name="Whitman W."/>
        </authorList>
    </citation>
    <scope>NUCLEOTIDE SEQUENCE [LARGE SCALE GENOMIC DNA]</scope>
    <source>
        <strain evidence="3 4">SEMIA 4060</strain>
    </source>
</reference>
<evidence type="ECO:0000259" key="1">
    <source>
        <dbReference type="Pfam" id="PF01494"/>
    </source>
</evidence>
<dbReference type="InterPro" id="IPR036188">
    <property type="entry name" value="FAD/NAD-bd_sf"/>
</dbReference>